<accession>A0A2T0M3E2</accession>
<keyword evidence="1" id="KW-1133">Transmembrane helix</keyword>
<dbReference type="NCBIfam" id="NF035953">
    <property type="entry name" value="integrity_Cei"/>
    <property type="match status" value="1"/>
</dbReference>
<evidence type="ECO:0000259" key="2">
    <source>
        <dbReference type="Pfam" id="PF13399"/>
    </source>
</evidence>
<dbReference type="AlphaFoldDB" id="A0A2T0M3E2"/>
<comment type="caution">
    <text evidence="3">The sequence shown here is derived from an EMBL/GenBank/DDBJ whole genome shotgun (WGS) entry which is preliminary data.</text>
</comment>
<dbReference type="RefSeq" id="WP_106176755.1">
    <property type="nucleotide sequence ID" value="NZ_PVNH01000001.1"/>
</dbReference>
<keyword evidence="4" id="KW-1185">Reference proteome</keyword>
<evidence type="ECO:0000313" key="4">
    <source>
        <dbReference type="Proteomes" id="UP000238362"/>
    </source>
</evidence>
<proteinExistence type="predicted"/>
<gene>
    <name evidence="3" type="ORF">B0I33_101416</name>
</gene>
<evidence type="ECO:0000256" key="1">
    <source>
        <dbReference type="SAM" id="Phobius"/>
    </source>
</evidence>
<keyword evidence="1" id="KW-0812">Transmembrane</keyword>
<sequence>MASGRAYGSRGGRGVKPYRRRKPLPALIVIAVLGLASAFVWVNLITTKEDINAAIRCEPAPKPPPGTTFTRLPHDALDDVEPIPPDKVALRVLNANGTRGQASLTTLSLKDIGFTKTAEPANDPAYPYPRRTAACHGQIRFGENGRAAARTVSLAHPCLELVRDNRKDATVDMSLGERFTDVRLTPEAKRILDRLTEWSAERAGVGNNQQSTAQAGPDLDPALLEAARDVTC</sequence>
<dbReference type="EMBL" id="PVNH01000001">
    <property type="protein sequence ID" value="PRX51263.1"/>
    <property type="molecule type" value="Genomic_DNA"/>
</dbReference>
<reference evidence="3 4" key="1">
    <citation type="submission" date="2018-03" db="EMBL/GenBank/DDBJ databases">
        <title>Genomic Encyclopedia of Type Strains, Phase III (KMG-III): the genomes of soil and plant-associated and newly described type strains.</title>
        <authorList>
            <person name="Whitman W."/>
        </authorList>
    </citation>
    <scope>NUCLEOTIDE SEQUENCE [LARGE SCALE GENOMIC DNA]</scope>
    <source>
        <strain evidence="3 4">CGMCC 4.7125</strain>
    </source>
</reference>
<feature type="domain" description="LytR/CpsA/Psr regulator C-terminal" evidence="2">
    <location>
        <begin position="88"/>
        <end position="179"/>
    </location>
</feature>
<dbReference type="OrthoDB" id="5194885at2"/>
<dbReference type="Proteomes" id="UP000238362">
    <property type="component" value="Unassembled WGS sequence"/>
</dbReference>
<feature type="transmembrane region" description="Helical" evidence="1">
    <location>
        <begin position="23"/>
        <end position="42"/>
    </location>
</feature>
<dbReference type="InterPro" id="IPR027381">
    <property type="entry name" value="LytR/CpsA/Psr_C"/>
</dbReference>
<protein>
    <submittedName>
        <fullName evidence="3">LytR cell envelope-related transcriptional attenuator</fullName>
    </submittedName>
</protein>
<keyword evidence="1" id="KW-0472">Membrane</keyword>
<evidence type="ECO:0000313" key="3">
    <source>
        <dbReference type="EMBL" id="PRX51263.1"/>
    </source>
</evidence>
<organism evidence="3 4">
    <name type="scientific">Prauserella shujinwangii</name>
    <dbReference type="NCBI Taxonomy" id="1453103"/>
    <lineage>
        <taxon>Bacteria</taxon>
        <taxon>Bacillati</taxon>
        <taxon>Actinomycetota</taxon>
        <taxon>Actinomycetes</taxon>
        <taxon>Pseudonocardiales</taxon>
        <taxon>Pseudonocardiaceae</taxon>
        <taxon>Prauserella</taxon>
    </lineage>
</organism>
<dbReference type="Pfam" id="PF13399">
    <property type="entry name" value="LytR_C"/>
    <property type="match status" value="1"/>
</dbReference>
<name>A0A2T0M3E2_9PSEU</name>